<comment type="caution">
    <text evidence="1">The sequence shown here is derived from an EMBL/GenBank/DDBJ whole genome shotgun (WGS) entry which is preliminary data.</text>
</comment>
<dbReference type="AlphaFoldDB" id="A0A9N9J876"/>
<sequence length="77" mass="8680">SAVNGSSLFLKSQMLCTGDCKVMMTKEMIYASIFQISHLLFNAKLEKYKKIDRIIGIVMAFSKDSFLIKAKVLDLDV</sequence>
<proteinExistence type="predicted"/>
<name>A0A9N9J876_9GLOM</name>
<feature type="non-terminal residue" evidence="1">
    <location>
        <position position="1"/>
    </location>
</feature>
<keyword evidence="2" id="KW-1185">Reference proteome</keyword>
<evidence type="ECO:0000313" key="2">
    <source>
        <dbReference type="Proteomes" id="UP000789570"/>
    </source>
</evidence>
<organism evidence="1 2">
    <name type="scientific">Funneliformis caledonium</name>
    <dbReference type="NCBI Taxonomy" id="1117310"/>
    <lineage>
        <taxon>Eukaryota</taxon>
        <taxon>Fungi</taxon>
        <taxon>Fungi incertae sedis</taxon>
        <taxon>Mucoromycota</taxon>
        <taxon>Glomeromycotina</taxon>
        <taxon>Glomeromycetes</taxon>
        <taxon>Glomerales</taxon>
        <taxon>Glomeraceae</taxon>
        <taxon>Funneliformis</taxon>
    </lineage>
</organism>
<gene>
    <name evidence="1" type="ORF">FCALED_LOCUS17420</name>
</gene>
<feature type="non-terminal residue" evidence="1">
    <location>
        <position position="77"/>
    </location>
</feature>
<reference evidence="1" key="1">
    <citation type="submission" date="2021-06" db="EMBL/GenBank/DDBJ databases">
        <authorList>
            <person name="Kallberg Y."/>
            <person name="Tangrot J."/>
            <person name="Rosling A."/>
        </authorList>
    </citation>
    <scope>NUCLEOTIDE SEQUENCE</scope>
    <source>
        <strain evidence="1">UK204</strain>
    </source>
</reference>
<evidence type="ECO:0000313" key="1">
    <source>
        <dbReference type="EMBL" id="CAG8769171.1"/>
    </source>
</evidence>
<accession>A0A9N9J876</accession>
<dbReference type="EMBL" id="CAJVPQ010026554">
    <property type="protein sequence ID" value="CAG8769171.1"/>
    <property type="molecule type" value="Genomic_DNA"/>
</dbReference>
<protein>
    <submittedName>
        <fullName evidence="1">7152_t:CDS:1</fullName>
    </submittedName>
</protein>
<dbReference type="Proteomes" id="UP000789570">
    <property type="component" value="Unassembled WGS sequence"/>
</dbReference>